<keyword evidence="2" id="KW-1185">Reference proteome</keyword>
<dbReference type="PANTHER" id="PTHR48312">
    <property type="match status" value="1"/>
</dbReference>
<organism evidence="1 2">
    <name type="scientific">Strongylocentrotus purpuratus</name>
    <name type="common">Purple sea urchin</name>
    <dbReference type="NCBI Taxonomy" id="7668"/>
    <lineage>
        <taxon>Eukaryota</taxon>
        <taxon>Metazoa</taxon>
        <taxon>Echinodermata</taxon>
        <taxon>Eleutherozoa</taxon>
        <taxon>Echinozoa</taxon>
        <taxon>Echinoidea</taxon>
        <taxon>Euechinoidea</taxon>
        <taxon>Echinacea</taxon>
        <taxon>Camarodonta</taxon>
        <taxon>Echinidea</taxon>
        <taxon>Strongylocentrotidae</taxon>
        <taxon>Strongylocentrotus</taxon>
    </lineage>
</organism>
<dbReference type="PANTHER" id="PTHR48312:SF1">
    <property type="entry name" value="SULFOTRANSFERASE"/>
    <property type="match status" value="1"/>
</dbReference>
<accession>A0A7M7NL07</accession>
<reference evidence="2" key="1">
    <citation type="submission" date="2015-02" db="EMBL/GenBank/DDBJ databases">
        <title>Genome sequencing for Strongylocentrotus purpuratus.</title>
        <authorList>
            <person name="Murali S."/>
            <person name="Liu Y."/>
            <person name="Vee V."/>
            <person name="English A."/>
            <person name="Wang M."/>
            <person name="Skinner E."/>
            <person name="Han Y."/>
            <person name="Muzny D.M."/>
            <person name="Worley K.C."/>
            <person name="Gibbs R.A."/>
        </authorList>
    </citation>
    <scope>NUCLEOTIDE SEQUENCE</scope>
</reference>
<dbReference type="GeneID" id="115922381"/>
<dbReference type="KEGG" id="spu:115922381"/>
<dbReference type="SUPFAM" id="SSF52540">
    <property type="entry name" value="P-loop containing nucleoside triphosphate hydrolases"/>
    <property type="match status" value="1"/>
</dbReference>
<evidence type="ECO:0000313" key="1">
    <source>
        <dbReference type="EnsemblMetazoa" id="XP_030837187"/>
    </source>
</evidence>
<name>A0A7M7NL07_STRPU</name>
<dbReference type="Proteomes" id="UP000007110">
    <property type="component" value="Unassembled WGS sequence"/>
</dbReference>
<dbReference type="OMA" id="IEVWYEP"/>
<dbReference type="InterPro" id="IPR027417">
    <property type="entry name" value="P-loop_NTPase"/>
</dbReference>
<evidence type="ECO:0008006" key="3">
    <source>
        <dbReference type="Google" id="ProtNLM"/>
    </source>
</evidence>
<dbReference type="AlphaFoldDB" id="A0A7M7NL07"/>
<dbReference type="InParanoid" id="A0A7M7NL07"/>
<dbReference type="Gene3D" id="3.40.50.300">
    <property type="entry name" value="P-loop containing nucleotide triphosphate hydrolases"/>
    <property type="match status" value="1"/>
</dbReference>
<sequence length="311" mass="35305">MAGNLEDGKTRTFLWCVPRSIACALTKSLSAIDGIEVWYEPYFFSFVAKLDSKRRLDIELPTSYEGNEETFQKAADMLKSLSHCTFKPDYLPFASVKGNLSACTSKHVLVKDMGFAVNKDVFQFFPEGFKHTFIIRHPLRVFQSNRKAMFTQLSMVGILEGDAADEEKFDLERDDPYVGPGLLFKDIYDVWQHCRQNLGDEPIVIDADDLLAKPAEVLTKYCQAVGLPYDESLPMFGGSSDLDVFKIWKSPISEEELRLTVSAFSAKAVASTEFLPANELPSREQVTPDVIRCTDQIMEYYDEMYESRIKV</sequence>
<dbReference type="RefSeq" id="XP_030837187.1">
    <property type="nucleotide sequence ID" value="XM_030981327.1"/>
</dbReference>
<dbReference type="OrthoDB" id="2405944at2759"/>
<proteinExistence type="predicted"/>
<reference evidence="1" key="2">
    <citation type="submission" date="2021-01" db="UniProtKB">
        <authorList>
            <consortium name="EnsemblMetazoa"/>
        </authorList>
    </citation>
    <scope>IDENTIFICATION</scope>
</reference>
<evidence type="ECO:0000313" key="2">
    <source>
        <dbReference type="Proteomes" id="UP000007110"/>
    </source>
</evidence>
<protein>
    <recommendedName>
        <fullName evidence="3">Sulfotransferase family protein</fullName>
    </recommendedName>
</protein>
<dbReference type="EnsemblMetazoa" id="XM_030981327">
    <property type="protein sequence ID" value="XP_030837187"/>
    <property type="gene ID" value="LOC115922381"/>
</dbReference>